<dbReference type="GO" id="GO:0008305">
    <property type="term" value="C:integrin complex"/>
    <property type="evidence" value="ECO:0007669"/>
    <property type="project" value="InterPro"/>
</dbReference>
<dbReference type="InterPro" id="IPR028994">
    <property type="entry name" value="Integrin_alpha_N"/>
</dbReference>
<keyword evidence="5" id="KW-1185">Reference proteome</keyword>
<keyword evidence="1" id="KW-0325">Glycoprotein</keyword>
<dbReference type="GO" id="GO:0007160">
    <property type="term" value="P:cell-matrix adhesion"/>
    <property type="evidence" value="ECO:0007669"/>
    <property type="project" value="TreeGrafter"/>
</dbReference>
<dbReference type="Proteomes" id="UP001152320">
    <property type="component" value="Chromosome 18"/>
</dbReference>
<keyword evidence="3 4" id="KW-0401">Integrin</keyword>
<gene>
    <name evidence="4" type="ORF">HOLleu_34783</name>
</gene>
<keyword evidence="3" id="KW-0675">Receptor</keyword>
<dbReference type="GO" id="GO:0009897">
    <property type="term" value="C:external side of plasma membrane"/>
    <property type="evidence" value="ECO:0007669"/>
    <property type="project" value="TreeGrafter"/>
</dbReference>
<dbReference type="PANTHER" id="PTHR23220">
    <property type="entry name" value="INTEGRIN ALPHA"/>
    <property type="match status" value="1"/>
</dbReference>
<dbReference type="InterPro" id="IPR013519">
    <property type="entry name" value="Int_alpha_beta-p"/>
</dbReference>
<evidence type="ECO:0000313" key="4">
    <source>
        <dbReference type="EMBL" id="KAJ8024777.1"/>
    </source>
</evidence>
<dbReference type="AlphaFoldDB" id="A0A9Q0YR51"/>
<comment type="subcellular location">
    <subcellularLocation>
        <location evidence="3">Membrane</location>
        <topology evidence="3">Single-pass type I membrane protein</topology>
    </subcellularLocation>
</comment>
<dbReference type="GO" id="GO:0005178">
    <property type="term" value="F:integrin binding"/>
    <property type="evidence" value="ECO:0007669"/>
    <property type="project" value="TreeGrafter"/>
</dbReference>
<accession>A0A9Q0YR51</accession>
<name>A0A9Q0YR51_HOLLE</name>
<evidence type="ECO:0000256" key="3">
    <source>
        <dbReference type="RuleBase" id="RU003762"/>
    </source>
</evidence>
<dbReference type="OrthoDB" id="5317514at2759"/>
<dbReference type="SUPFAM" id="SSF69318">
    <property type="entry name" value="Integrin alpha N-terminal domain"/>
    <property type="match status" value="1"/>
</dbReference>
<dbReference type="GO" id="GO:0098609">
    <property type="term" value="P:cell-cell adhesion"/>
    <property type="evidence" value="ECO:0007669"/>
    <property type="project" value="TreeGrafter"/>
</dbReference>
<sequence length="114" mass="12859">MMRMALFTFSMAGERRSTQVRVRDHVTKCHPYKSLQVLRPSDFSSIVMKRFGFALSGNKDADKNSFPDLLIGAYESDTVILVRTRPIIRPEISVSFSEDGVHLSRLNSSTSFNG</sequence>
<comment type="similarity">
    <text evidence="3">Belongs to the integrin alpha chain family.</text>
</comment>
<evidence type="ECO:0000256" key="1">
    <source>
        <dbReference type="ARBA" id="ARBA00023180"/>
    </source>
</evidence>
<reference evidence="4" key="1">
    <citation type="submission" date="2021-10" db="EMBL/GenBank/DDBJ databases">
        <title>Tropical sea cucumber genome reveals ecological adaptation and Cuvierian tubules defense mechanism.</title>
        <authorList>
            <person name="Chen T."/>
        </authorList>
    </citation>
    <scope>NUCLEOTIDE SEQUENCE</scope>
    <source>
        <strain evidence="4">Nanhai2018</strain>
        <tissue evidence="4">Muscle</tissue>
    </source>
</reference>
<dbReference type="PRINTS" id="PR01185">
    <property type="entry name" value="INTEGRINA"/>
</dbReference>
<keyword evidence="3" id="KW-0130">Cell adhesion</keyword>
<feature type="repeat" description="FG-GAP" evidence="2">
    <location>
        <begin position="36"/>
        <end position="99"/>
    </location>
</feature>
<dbReference type="InterPro" id="IPR000413">
    <property type="entry name" value="Integrin_alpha"/>
</dbReference>
<dbReference type="EMBL" id="JAIZAY010000018">
    <property type="protein sequence ID" value="KAJ8024777.1"/>
    <property type="molecule type" value="Genomic_DNA"/>
</dbReference>
<evidence type="ECO:0000313" key="5">
    <source>
        <dbReference type="Proteomes" id="UP001152320"/>
    </source>
</evidence>
<protein>
    <submittedName>
        <fullName evidence="4">Integrin alpha ina-1</fullName>
    </submittedName>
</protein>
<dbReference type="Gene3D" id="2.130.10.130">
    <property type="entry name" value="Integrin alpha, N-terminal"/>
    <property type="match status" value="1"/>
</dbReference>
<evidence type="ECO:0000256" key="2">
    <source>
        <dbReference type="PROSITE-ProRule" id="PRU00803"/>
    </source>
</evidence>
<comment type="caution">
    <text evidence="4">The sequence shown here is derived from an EMBL/GenBank/DDBJ whole genome shotgun (WGS) entry which is preliminary data.</text>
</comment>
<dbReference type="GO" id="GO:0007229">
    <property type="term" value="P:integrin-mediated signaling pathway"/>
    <property type="evidence" value="ECO:0007669"/>
    <property type="project" value="UniProtKB-KW"/>
</dbReference>
<dbReference type="PANTHER" id="PTHR23220:SF133">
    <property type="entry name" value="INTEGRIN ALPHA-PS2"/>
    <property type="match status" value="1"/>
</dbReference>
<dbReference type="GO" id="GO:0033627">
    <property type="term" value="P:cell adhesion mediated by integrin"/>
    <property type="evidence" value="ECO:0007669"/>
    <property type="project" value="TreeGrafter"/>
</dbReference>
<proteinExistence type="inferred from homology"/>
<dbReference type="PROSITE" id="PS51470">
    <property type="entry name" value="FG_GAP"/>
    <property type="match status" value="1"/>
</dbReference>
<organism evidence="4 5">
    <name type="scientific">Holothuria leucospilota</name>
    <name type="common">Black long sea cucumber</name>
    <name type="synonym">Mertensiothuria leucospilota</name>
    <dbReference type="NCBI Taxonomy" id="206669"/>
    <lineage>
        <taxon>Eukaryota</taxon>
        <taxon>Metazoa</taxon>
        <taxon>Echinodermata</taxon>
        <taxon>Eleutherozoa</taxon>
        <taxon>Echinozoa</taxon>
        <taxon>Holothuroidea</taxon>
        <taxon>Aspidochirotacea</taxon>
        <taxon>Aspidochirotida</taxon>
        <taxon>Holothuriidae</taxon>
        <taxon>Holothuria</taxon>
    </lineage>
</organism>